<dbReference type="SUPFAM" id="SSF90123">
    <property type="entry name" value="ABC transporter transmembrane region"/>
    <property type="match status" value="2"/>
</dbReference>
<evidence type="ECO:0000313" key="13">
    <source>
        <dbReference type="EMBL" id="KAF2193244.1"/>
    </source>
</evidence>
<evidence type="ECO:0000256" key="9">
    <source>
        <dbReference type="SAM" id="MobiDB-lite"/>
    </source>
</evidence>
<dbReference type="PROSITE" id="PS00211">
    <property type="entry name" value="ABC_TRANSPORTER_1"/>
    <property type="match status" value="2"/>
</dbReference>
<dbReference type="InterPro" id="IPR027417">
    <property type="entry name" value="P-loop_NTPase"/>
</dbReference>
<keyword evidence="5" id="KW-0547">Nucleotide-binding</keyword>
<feature type="region of interest" description="Disordered" evidence="9">
    <location>
        <begin position="38"/>
        <end position="57"/>
    </location>
</feature>
<evidence type="ECO:0000256" key="10">
    <source>
        <dbReference type="SAM" id="Phobius"/>
    </source>
</evidence>
<dbReference type="SUPFAM" id="SSF52540">
    <property type="entry name" value="P-loop containing nucleoside triphosphate hydrolases"/>
    <property type="match status" value="3"/>
</dbReference>
<keyword evidence="8 10" id="KW-0472">Membrane</keyword>
<feature type="transmembrane region" description="Helical" evidence="10">
    <location>
        <begin position="310"/>
        <end position="333"/>
    </location>
</feature>
<dbReference type="Gene3D" id="1.20.1560.10">
    <property type="entry name" value="ABC transporter type 1, transmembrane domain"/>
    <property type="match status" value="1"/>
</dbReference>
<evidence type="ECO:0000256" key="4">
    <source>
        <dbReference type="ARBA" id="ARBA00022692"/>
    </source>
</evidence>
<feature type="transmembrane region" description="Helical" evidence="10">
    <location>
        <begin position="345"/>
        <end position="366"/>
    </location>
</feature>
<feature type="transmembrane region" description="Helical" evidence="10">
    <location>
        <begin position="890"/>
        <end position="908"/>
    </location>
</feature>
<feature type="domain" description="ABC transporter" evidence="11">
    <location>
        <begin position="1090"/>
        <end position="1327"/>
    </location>
</feature>
<feature type="domain" description="ABC transmembrane type-1" evidence="12">
    <location>
        <begin position="81"/>
        <end position="374"/>
    </location>
</feature>
<dbReference type="GO" id="GO:0005524">
    <property type="term" value="F:ATP binding"/>
    <property type="evidence" value="ECO:0007669"/>
    <property type="project" value="UniProtKB-KW"/>
</dbReference>
<dbReference type="GO" id="GO:0005743">
    <property type="term" value="C:mitochondrial inner membrane"/>
    <property type="evidence" value="ECO:0007669"/>
    <property type="project" value="TreeGrafter"/>
</dbReference>
<dbReference type="InterPro" id="IPR011527">
    <property type="entry name" value="ABC1_TM_dom"/>
</dbReference>
<comment type="similarity">
    <text evidence="2">Belongs to the ABC transporter superfamily. ABCB family. Multidrug resistance exporter (TC 3.A.1.201) subfamily.</text>
</comment>
<evidence type="ECO:0000313" key="14">
    <source>
        <dbReference type="Proteomes" id="UP000800200"/>
    </source>
</evidence>
<dbReference type="EMBL" id="ML994614">
    <property type="protein sequence ID" value="KAF2193244.1"/>
    <property type="molecule type" value="Genomic_DNA"/>
</dbReference>
<feature type="transmembrane region" description="Helical" evidence="10">
    <location>
        <begin position="231"/>
        <end position="253"/>
    </location>
</feature>
<feature type="region of interest" description="Disordered" evidence="9">
    <location>
        <begin position="470"/>
        <end position="494"/>
    </location>
</feature>
<dbReference type="InterPro" id="IPR039421">
    <property type="entry name" value="Type_1_exporter"/>
</dbReference>
<sequence>MAIFEKSRPAPPPASVATDAIEQSAQVVEATANEKYRVADSAANDEKGDGKDKKDDKPKASLKNYFRVLSYGTAFDMMLMIASCITSIGAGITMPLMNIVFGNLVGDFTGYFVPGTTITKQQFQASINKNALYIFLLFIGKFVLSYISMLAIRISGLRISAALRLAYLRALFTQPVSTIDTISPGKVSTRITTSSNTIQLAISQHFAMLFQSSAFTVGLYVVAFIKSWLLTFVASASLPFILLVYGTFVPVFIKIHKVTDSAHEDASALAFEMFSSIRIVVAFGAEAKLAKQHEELLEKAAKNEKKTAPLMGMMMSPSMLAMYGTFGLTFWFGIRQYTRGHIDNIGEIIIVLFSVMMAVMSIGRLASPIIAVTKAASAATELFVTIDADVPDTSGQKDPEISADADIRLEDVAFSYPSRPNVQILDDLNVLFEAGKVTAIVGPSGSGKSTVVSLLQRWYDLLGTTAKTMTTDKTEESAPNDTTKKGGEISENPGEKVGIVEDTIHTCTGTVKIGDVDLRKVDLKWWRSQIGLVQQEPFLFNDTLYNNVAYGLCGTKWHGASKEEKMQMVEEACKEAYADEFISRLPQGYDTLVGESGIKLSGGQRQRIAIARSIIKKPPILILDEATSAIDVRTERIVQEALDRVSKNRTTIVIAHRLSTIKRADKIVVLRQGKLVEQGNHEELLKDENGVYYGLVNAQELAMEAEEEEEVEIALQKTKTVATEHSDAAHDEEAGRAASGEDPSYKDKGLFLSFGRLIAEQRHHWFLYSVSVLAILVAGAVYPLQAYIFANVVEVFTFTGKKLVDRGNFWSGMFGVEAAGVGVSYFVLGFASHIISIAITRFYRQEYLVNIMRKRIPFFDAEGHSAGSLTSRVSSDTEQLQQLMSTEMSLAMIAVVNLVGSVAIAFAYGWKLSLVGLFCALPPILVAGYLRFSLERKFEKMNAAVFEDSSQFATEAVGAFRTVLSLLMEDMIGDRYQSLLRSHVKKAFGSAKFGTVIFATSDSVELACMALAFWYGGTLLASREYDLVDFFVIYMAVIQGAIAAGTWFSFAPNVAQATGAANRILSMRTWKKIQQPKYDDLRDSDSGVGIEFQNVYFTYKSREVPVLSNLNIKVLPGQFAALVGASGCGKSTTISLLERFYDPDSGAILYNDQDITSLDVNEYRKQISLVSQEPTLYEGTIRENVALSVDSTTDDAVQQACIDAQIHEFVTSLPDGYNTRLGPKGVSLSGGQKQRLSLARALLRKPKLLLLDEATSSLDSESEKLVQAAIERAAGEGARTVLAVAHRLATIQKADVIFVLGSGKVLEKGDHQNLLRKKGVYYQMVCILLLD</sequence>
<evidence type="ECO:0000259" key="12">
    <source>
        <dbReference type="PROSITE" id="PS50929"/>
    </source>
</evidence>
<evidence type="ECO:0000256" key="8">
    <source>
        <dbReference type="ARBA" id="ARBA00023136"/>
    </source>
</evidence>
<dbReference type="PROSITE" id="PS50893">
    <property type="entry name" value="ABC_TRANSPORTER_2"/>
    <property type="match status" value="2"/>
</dbReference>
<feature type="compositionally biased region" description="Basic and acidic residues" evidence="9">
    <location>
        <begin position="470"/>
        <end position="488"/>
    </location>
</feature>
<dbReference type="FunFam" id="1.20.1560.10:FF:000057">
    <property type="entry name" value="ABC multidrug transporter SitT"/>
    <property type="match status" value="1"/>
</dbReference>
<dbReference type="FunFam" id="3.40.50.300:FF:000913">
    <property type="entry name" value="ABC multidrug transporter SitT"/>
    <property type="match status" value="1"/>
</dbReference>
<protein>
    <submittedName>
        <fullName evidence="13">Lipid A export ATP-binding/permease protein-like protein msbA</fullName>
    </submittedName>
</protein>
<proteinExistence type="inferred from homology"/>
<dbReference type="Pfam" id="PF00664">
    <property type="entry name" value="ABC_membrane"/>
    <property type="match status" value="2"/>
</dbReference>
<feature type="transmembrane region" description="Helical" evidence="10">
    <location>
        <begin position="810"/>
        <end position="843"/>
    </location>
</feature>
<evidence type="ECO:0000256" key="5">
    <source>
        <dbReference type="ARBA" id="ARBA00022741"/>
    </source>
</evidence>
<feature type="transmembrane region" description="Helical" evidence="10">
    <location>
        <begin position="914"/>
        <end position="932"/>
    </location>
</feature>
<dbReference type="InterPro" id="IPR003593">
    <property type="entry name" value="AAA+_ATPase"/>
</dbReference>
<dbReference type="OrthoDB" id="6500128at2759"/>
<dbReference type="InterPro" id="IPR003439">
    <property type="entry name" value="ABC_transporter-like_ATP-bd"/>
</dbReference>
<organism evidence="13 14">
    <name type="scientific">Zopfia rhizophila CBS 207.26</name>
    <dbReference type="NCBI Taxonomy" id="1314779"/>
    <lineage>
        <taxon>Eukaryota</taxon>
        <taxon>Fungi</taxon>
        <taxon>Dikarya</taxon>
        <taxon>Ascomycota</taxon>
        <taxon>Pezizomycotina</taxon>
        <taxon>Dothideomycetes</taxon>
        <taxon>Dothideomycetes incertae sedis</taxon>
        <taxon>Zopfiaceae</taxon>
        <taxon>Zopfia</taxon>
    </lineage>
</organism>
<dbReference type="Proteomes" id="UP000800200">
    <property type="component" value="Unassembled WGS sequence"/>
</dbReference>
<evidence type="ECO:0000256" key="3">
    <source>
        <dbReference type="ARBA" id="ARBA00022448"/>
    </source>
</evidence>
<feature type="region of interest" description="Disordered" evidence="9">
    <location>
        <begin position="722"/>
        <end position="742"/>
    </location>
</feature>
<dbReference type="Gene3D" id="3.40.50.300">
    <property type="entry name" value="P-loop containing nucleotide triphosphate hydrolases"/>
    <property type="match status" value="2"/>
</dbReference>
<dbReference type="PANTHER" id="PTHR43394">
    <property type="entry name" value="ATP-DEPENDENT PERMEASE MDL1, MITOCHONDRIAL"/>
    <property type="match status" value="1"/>
</dbReference>
<feature type="compositionally biased region" description="Basic and acidic residues" evidence="9">
    <location>
        <begin position="722"/>
        <end position="735"/>
    </location>
</feature>
<evidence type="ECO:0000256" key="1">
    <source>
        <dbReference type="ARBA" id="ARBA00004141"/>
    </source>
</evidence>
<evidence type="ECO:0000256" key="6">
    <source>
        <dbReference type="ARBA" id="ARBA00022840"/>
    </source>
</evidence>
<dbReference type="PANTHER" id="PTHR43394:SF1">
    <property type="entry name" value="ATP-BINDING CASSETTE SUB-FAMILY B MEMBER 10, MITOCHONDRIAL"/>
    <property type="match status" value="1"/>
</dbReference>
<dbReference type="InterPro" id="IPR036640">
    <property type="entry name" value="ABC1_TM_sf"/>
</dbReference>
<dbReference type="PROSITE" id="PS50929">
    <property type="entry name" value="ABC_TM1F"/>
    <property type="match status" value="2"/>
</dbReference>
<accession>A0A6A6ENU4</accession>
<feature type="transmembrane region" description="Helical" evidence="10">
    <location>
        <begin position="1027"/>
        <end position="1048"/>
    </location>
</feature>
<dbReference type="GO" id="GO:0015421">
    <property type="term" value="F:ABC-type oligopeptide transporter activity"/>
    <property type="evidence" value="ECO:0007669"/>
    <property type="project" value="TreeGrafter"/>
</dbReference>
<comment type="subcellular location">
    <subcellularLocation>
        <location evidence="1">Membrane</location>
        <topology evidence="1">Multi-pass membrane protein</topology>
    </subcellularLocation>
</comment>
<feature type="transmembrane region" description="Helical" evidence="10">
    <location>
        <begin position="131"/>
        <end position="152"/>
    </location>
</feature>
<feature type="transmembrane region" description="Helical" evidence="10">
    <location>
        <begin position="993"/>
        <end position="1015"/>
    </location>
</feature>
<dbReference type="CDD" id="cd18577">
    <property type="entry name" value="ABC_6TM_Pgp_ABCB1_D1_like"/>
    <property type="match status" value="1"/>
</dbReference>
<dbReference type="SMART" id="SM00382">
    <property type="entry name" value="AAA"/>
    <property type="match status" value="2"/>
</dbReference>
<dbReference type="CDD" id="cd18578">
    <property type="entry name" value="ABC_6TM_Pgp_ABCB1_D2_like"/>
    <property type="match status" value="1"/>
</dbReference>
<feature type="domain" description="ABC transmembrane type-1" evidence="12">
    <location>
        <begin position="770"/>
        <end position="1056"/>
    </location>
</feature>
<feature type="transmembrane region" description="Helical" evidence="10">
    <location>
        <begin position="765"/>
        <end position="790"/>
    </location>
</feature>
<feature type="domain" description="ABC transporter" evidence="11">
    <location>
        <begin position="407"/>
        <end position="697"/>
    </location>
</feature>
<evidence type="ECO:0000256" key="7">
    <source>
        <dbReference type="ARBA" id="ARBA00022989"/>
    </source>
</evidence>
<keyword evidence="3" id="KW-0813">Transport</keyword>
<feature type="transmembrane region" description="Helical" evidence="10">
    <location>
        <begin position="206"/>
        <end position="225"/>
    </location>
</feature>
<keyword evidence="4 10" id="KW-0812">Transmembrane</keyword>
<dbReference type="GO" id="GO:0090374">
    <property type="term" value="P:oligopeptide export from mitochondrion"/>
    <property type="evidence" value="ECO:0007669"/>
    <property type="project" value="TreeGrafter"/>
</dbReference>
<keyword evidence="6 13" id="KW-0067">ATP-binding</keyword>
<evidence type="ECO:0000259" key="11">
    <source>
        <dbReference type="PROSITE" id="PS50893"/>
    </source>
</evidence>
<evidence type="ECO:0000256" key="2">
    <source>
        <dbReference type="ARBA" id="ARBA00007577"/>
    </source>
</evidence>
<dbReference type="InterPro" id="IPR017871">
    <property type="entry name" value="ABC_transporter-like_CS"/>
</dbReference>
<dbReference type="GO" id="GO:0016887">
    <property type="term" value="F:ATP hydrolysis activity"/>
    <property type="evidence" value="ECO:0007669"/>
    <property type="project" value="InterPro"/>
</dbReference>
<dbReference type="Pfam" id="PF00005">
    <property type="entry name" value="ABC_tran"/>
    <property type="match status" value="2"/>
</dbReference>
<feature type="transmembrane region" description="Helical" evidence="10">
    <location>
        <begin position="68"/>
        <end position="92"/>
    </location>
</feature>
<name>A0A6A6ENU4_9PEZI</name>
<gene>
    <name evidence="13" type="ORF">K469DRAFT_796086</name>
</gene>
<keyword evidence="7 10" id="KW-1133">Transmembrane helix</keyword>
<keyword evidence="14" id="KW-1185">Reference proteome</keyword>
<reference evidence="13" key="1">
    <citation type="journal article" date="2020" name="Stud. Mycol.">
        <title>101 Dothideomycetes genomes: a test case for predicting lifestyles and emergence of pathogens.</title>
        <authorList>
            <person name="Haridas S."/>
            <person name="Albert R."/>
            <person name="Binder M."/>
            <person name="Bloem J."/>
            <person name="Labutti K."/>
            <person name="Salamov A."/>
            <person name="Andreopoulos B."/>
            <person name="Baker S."/>
            <person name="Barry K."/>
            <person name="Bills G."/>
            <person name="Bluhm B."/>
            <person name="Cannon C."/>
            <person name="Castanera R."/>
            <person name="Culley D."/>
            <person name="Daum C."/>
            <person name="Ezra D."/>
            <person name="Gonzalez J."/>
            <person name="Henrissat B."/>
            <person name="Kuo A."/>
            <person name="Liang C."/>
            <person name="Lipzen A."/>
            <person name="Lutzoni F."/>
            <person name="Magnuson J."/>
            <person name="Mondo S."/>
            <person name="Nolan M."/>
            <person name="Ohm R."/>
            <person name="Pangilinan J."/>
            <person name="Park H.-J."/>
            <person name="Ramirez L."/>
            <person name="Alfaro M."/>
            <person name="Sun H."/>
            <person name="Tritt A."/>
            <person name="Yoshinaga Y."/>
            <person name="Zwiers L.-H."/>
            <person name="Turgeon B."/>
            <person name="Goodwin S."/>
            <person name="Spatafora J."/>
            <person name="Crous P."/>
            <person name="Grigoriev I."/>
        </authorList>
    </citation>
    <scope>NUCLEOTIDE SEQUENCE</scope>
    <source>
        <strain evidence="13">CBS 207.26</strain>
    </source>
</reference>